<organism evidence="1 2">
    <name type="scientific">Erysiphe neolycopersici</name>
    <dbReference type="NCBI Taxonomy" id="212602"/>
    <lineage>
        <taxon>Eukaryota</taxon>
        <taxon>Fungi</taxon>
        <taxon>Dikarya</taxon>
        <taxon>Ascomycota</taxon>
        <taxon>Pezizomycotina</taxon>
        <taxon>Leotiomycetes</taxon>
        <taxon>Erysiphales</taxon>
        <taxon>Erysiphaceae</taxon>
        <taxon>Erysiphe</taxon>
    </lineage>
</organism>
<dbReference type="EMBL" id="MCFK01004157">
    <property type="protein sequence ID" value="RKF61494.1"/>
    <property type="molecule type" value="Genomic_DNA"/>
</dbReference>
<keyword evidence="2" id="KW-1185">Reference proteome</keyword>
<evidence type="ECO:0000313" key="1">
    <source>
        <dbReference type="EMBL" id="RKF61494.1"/>
    </source>
</evidence>
<dbReference type="Proteomes" id="UP000286134">
    <property type="component" value="Unassembled WGS sequence"/>
</dbReference>
<dbReference type="AlphaFoldDB" id="A0A420HVM5"/>
<name>A0A420HVM5_9PEZI</name>
<dbReference type="OrthoDB" id="1430630at2759"/>
<sequence>MSQEHASVSMENLFEAFNRTWPNLFPEGTDPSLLVQKIATESESPEKQMFCILLNCFEYQFGILNEKILSQEGEFSELDSGLNRARSQINDLHNTVSLNKRQIENLEESAKNNMTA</sequence>
<comment type="caution">
    <text evidence="1">The sequence shown here is derived from an EMBL/GenBank/DDBJ whole genome shotgun (WGS) entry which is preliminary data.</text>
</comment>
<reference evidence="1 2" key="1">
    <citation type="journal article" date="2018" name="BMC Genomics">
        <title>Comparative genome analyses reveal sequence features reflecting distinct modes of host-adaptation between dicot and monocot powdery mildew.</title>
        <authorList>
            <person name="Wu Y."/>
            <person name="Ma X."/>
            <person name="Pan Z."/>
            <person name="Kale S.D."/>
            <person name="Song Y."/>
            <person name="King H."/>
            <person name="Zhang Q."/>
            <person name="Presley C."/>
            <person name="Deng X."/>
            <person name="Wei C.I."/>
            <person name="Xiao S."/>
        </authorList>
    </citation>
    <scope>NUCLEOTIDE SEQUENCE [LARGE SCALE GENOMIC DNA]</scope>
    <source>
        <strain evidence="1">UMSG2</strain>
    </source>
</reference>
<evidence type="ECO:0000313" key="2">
    <source>
        <dbReference type="Proteomes" id="UP000286134"/>
    </source>
</evidence>
<proteinExistence type="predicted"/>
<accession>A0A420HVM5</accession>
<gene>
    <name evidence="1" type="ORF">OnM2_041077</name>
</gene>
<protein>
    <submittedName>
        <fullName evidence="1">Putative chromosome segregation protein</fullName>
    </submittedName>
</protein>